<evidence type="ECO:0000259" key="2">
    <source>
        <dbReference type="Pfam" id="PF09557"/>
    </source>
</evidence>
<evidence type="ECO:0000313" key="3">
    <source>
        <dbReference type="EMBL" id="TLS49557.1"/>
    </source>
</evidence>
<dbReference type="EMBL" id="VCIW01000020">
    <property type="protein sequence ID" value="TLS49557.1"/>
    <property type="molecule type" value="Genomic_DNA"/>
</dbReference>
<sequence length="213" mass="23886">MAFFNLFSDDEEEENNEPKAKRGKNDVKRAEDRDADVEIAEEIRPVSCGAECDVTMEAAENLDTDMLDDAEFGEETGTAVAEVPAKAATLRLKAEELEVTKNMTQAGEVILHKDIVEEQKTVSVPVVHEQVVIERKTIHREPTSETIGKEETIHIPVNEEKVDVRKRTVVIGEVSTRKREVTETESVSEKLRREEVRVDVKGDTTVIDDQVQG</sequence>
<dbReference type="Pfam" id="PF09557">
    <property type="entry name" value="DUF2382"/>
    <property type="match status" value="1"/>
</dbReference>
<gene>
    <name evidence="3" type="ORF">FE782_24510</name>
</gene>
<dbReference type="Proteomes" id="UP000309676">
    <property type="component" value="Unassembled WGS sequence"/>
</dbReference>
<dbReference type="InterPro" id="IPR019060">
    <property type="entry name" value="DUF2382"/>
</dbReference>
<dbReference type="PANTHER" id="PTHR38463:SF1">
    <property type="entry name" value="STRESS RESPONSE PROTEIN YSNF"/>
    <property type="match status" value="1"/>
</dbReference>
<dbReference type="InterPro" id="IPR052967">
    <property type="entry name" value="Stress_Response_Assoc"/>
</dbReference>
<proteinExistence type="predicted"/>
<feature type="domain" description="DUF2382" evidence="2">
    <location>
        <begin position="90"/>
        <end position="198"/>
    </location>
</feature>
<feature type="compositionally biased region" description="Basic and acidic residues" evidence="1">
    <location>
        <begin position="16"/>
        <end position="32"/>
    </location>
</feature>
<evidence type="ECO:0000256" key="1">
    <source>
        <dbReference type="SAM" id="MobiDB-lite"/>
    </source>
</evidence>
<dbReference type="RefSeq" id="WP_138197000.1">
    <property type="nucleotide sequence ID" value="NZ_VCIW01000020.1"/>
</dbReference>
<protein>
    <submittedName>
        <fullName evidence="3">YsnF/AvaK domain-containing protein</fullName>
    </submittedName>
</protein>
<name>A0A5R9FZR3_9BACL</name>
<dbReference type="NCBIfam" id="TIGR02271">
    <property type="entry name" value="YsnF/AvaK domain"/>
    <property type="match status" value="1"/>
</dbReference>
<dbReference type="OrthoDB" id="118405at2"/>
<accession>A0A5R9FZR3</accession>
<organism evidence="3 4">
    <name type="scientific">Paenibacillus antri</name>
    <dbReference type="NCBI Taxonomy" id="2582848"/>
    <lineage>
        <taxon>Bacteria</taxon>
        <taxon>Bacillati</taxon>
        <taxon>Bacillota</taxon>
        <taxon>Bacilli</taxon>
        <taxon>Bacillales</taxon>
        <taxon>Paenibacillaceae</taxon>
        <taxon>Paenibacillus</taxon>
    </lineage>
</organism>
<reference evidence="3 4" key="1">
    <citation type="submission" date="2019-05" db="EMBL/GenBank/DDBJ databases">
        <authorList>
            <person name="Narsing Rao M.P."/>
            <person name="Li W.J."/>
        </authorList>
    </citation>
    <scope>NUCLEOTIDE SEQUENCE [LARGE SCALE GENOMIC DNA]</scope>
    <source>
        <strain evidence="3 4">SYSU_K30003</strain>
    </source>
</reference>
<evidence type="ECO:0000313" key="4">
    <source>
        <dbReference type="Proteomes" id="UP000309676"/>
    </source>
</evidence>
<keyword evidence="4" id="KW-1185">Reference proteome</keyword>
<dbReference type="AlphaFoldDB" id="A0A5R9FZR3"/>
<comment type="caution">
    <text evidence="3">The sequence shown here is derived from an EMBL/GenBank/DDBJ whole genome shotgun (WGS) entry which is preliminary data.</text>
</comment>
<dbReference type="PANTHER" id="PTHR38463">
    <property type="entry name" value="STRESS RESPONSE PROTEIN YSNF"/>
    <property type="match status" value="1"/>
</dbReference>
<feature type="region of interest" description="Disordered" evidence="1">
    <location>
        <begin position="1"/>
        <end position="36"/>
    </location>
</feature>